<sequence>MSLSSKSNRRGRMIPVPTFYGRLHKFCLTGSMETNAHLHHYDTDLHKNVSVDSLLLLNSLGLQKVYLKYSSYKAMFFFKFYKNSVEHSFLSDFQKIGINLLGRASGRCKGQRNSHVYYIYSGVLQFITSHPGPPIVQSSNLPKSIQQNVIIDYRLRLQINVHKQFSEQMLKLYEEQKMTDLGWRLRFFACRQVESTLSGLFPKATVLPFGSSVNTFGRANSDLDMILDINNFPTINQEKDYLVFQAKKCRSAANPRITMQRHMEVIADILNNFVPGCLQVRKILHARVPIIKYHQSLMNLECDLSMGSRSGYYMSELLYLYGCMDDRVRPLVFAIRRWAQEKNITSPQAGRWLTNFSLTLLILFYLMNTSPAIITPLQNLIKLAGPKDYRTAENINCTFLRDLNRLARSGNCESLDSLLVGFFVFYDNFNFKQRGVSIVTGDHFFKPEHSALYIQNPLERELNVSRNVTVEEIDRIQREIRHARYRLEGSGDSLDNESLMILWDGQMSHSNGGMFSLKRPNAVDWSEVFHVEEEDVPQIKINTEQTRQQKLNLEEVQKNNANTQPERKMSNENEKVKERENVKEPLNASDLESVVSKLKETINRKKGTPVKKSKMKMRK</sequence>
<evidence type="ECO:0000313" key="3">
    <source>
        <dbReference type="EMBL" id="CAL4114613.1"/>
    </source>
</evidence>
<feature type="non-terminal residue" evidence="3">
    <location>
        <position position="619"/>
    </location>
</feature>
<feature type="compositionally biased region" description="Basic and acidic residues" evidence="1">
    <location>
        <begin position="565"/>
        <end position="583"/>
    </location>
</feature>
<protein>
    <recommendedName>
        <fullName evidence="2">Poly(A) RNA polymerase mitochondrial-like central palm domain-containing protein</fullName>
    </recommendedName>
</protein>
<evidence type="ECO:0000259" key="2">
    <source>
        <dbReference type="Pfam" id="PF22600"/>
    </source>
</evidence>
<comment type="caution">
    <text evidence="3">The sequence shown here is derived from an EMBL/GenBank/DDBJ whole genome shotgun (WGS) entry which is preliminary data.</text>
</comment>
<dbReference type="GO" id="GO:1990817">
    <property type="term" value="F:poly(A) RNA polymerase activity"/>
    <property type="evidence" value="ECO:0007669"/>
    <property type="project" value="TreeGrafter"/>
</dbReference>
<feature type="region of interest" description="Disordered" evidence="1">
    <location>
        <begin position="555"/>
        <end position="619"/>
    </location>
</feature>
<dbReference type="InterPro" id="IPR043519">
    <property type="entry name" value="NT_sf"/>
</dbReference>
<dbReference type="SUPFAM" id="SSF81631">
    <property type="entry name" value="PAP/OAS1 substrate-binding domain"/>
    <property type="match status" value="1"/>
</dbReference>
<dbReference type="Gene3D" id="3.30.460.10">
    <property type="entry name" value="Beta Polymerase, domain 2"/>
    <property type="match status" value="1"/>
</dbReference>
<dbReference type="EMBL" id="CAXKWB010015844">
    <property type="protein sequence ID" value="CAL4114613.1"/>
    <property type="molecule type" value="Genomic_DNA"/>
</dbReference>
<feature type="domain" description="Poly(A) RNA polymerase mitochondrial-like central palm" evidence="2">
    <location>
        <begin position="165"/>
        <end position="322"/>
    </location>
</feature>
<dbReference type="Proteomes" id="UP001497623">
    <property type="component" value="Unassembled WGS sequence"/>
</dbReference>
<name>A0AAV2R729_MEGNR</name>
<accession>A0AAV2R729</accession>
<dbReference type="Pfam" id="PF22600">
    <property type="entry name" value="MTPAP-like_central"/>
    <property type="match status" value="1"/>
</dbReference>
<dbReference type="AlphaFoldDB" id="A0AAV2R729"/>
<dbReference type="InterPro" id="IPR054708">
    <property type="entry name" value="MTPAP-like_central"/>
</dbReference>
<dbReference type="GO" id="GO:0031123">
    <property type="term" value="P:RNA 3'-end processing"/>
    <property type="evidence" value="ECO:0007669"/>
    <property type="project" value="TreeGrafter"/>
</dbReference>
<evidence type="ECO:0000256" key="1">
    <source>
        <dbReference type="SAM" id="MobiDB-lite"/>
    </source>
</evidence>
<organism evidence="3 4">
    <name type="scientific">Meganyctiphanes norvegica</name>
    <name type="common">Northern krill</name>
    <name type="synonym">Thysanopoda norvegica</name>
    <dbReference type="NCBI Taxonomy" id="48144"/>
    <lineage>
        <taxon>Eukaryota</taxon>
        <taxon>Metazoa</taxon>
        <taxon>Ecdysozoa</taxon>
        <taxon>Arthropoda</taxon>
        <taxon>Crustacea</taxon>
        <taxon>Multicrustacea</taxon>
        <taxon>Malacostraca</taxon>
        <taxon>Eumalacostraca</taxon>
        <taxon>Eucarida</taxon>
        <taxon>Euphausiacea</taxon>
        <taxon>Euphausiidae</taxon>
        <taxon>Meganyctiphanes</taxon>
    </lineage>
</organism>
<feature type="compositionally biased region" description="Basic residues" evidence="1">
    <location>
        <begin position="604"/>
        <end position="619"/>
    </location>
</feature>
<dbReference type="CDD" id="cd05402">
    <property type="entry name" value="NT_PAP_TUTase"/>
    <property type="match status" value="1"/>
</dbReference>
<reference evidence="3 4" key="1">
    <citation type="submission" date="2024-05" db="EMBL/GenBank/DDBJ databases">
        <authorList>
            <person name="Wallberg A."/>
        </authorList>
    </citation>
    <scope>NUCLEOTIDE SEQUENCE [LARGE SCALE GENOMIC DNA]</scope>
</reference>
<keyword evidence="4" id="KW-1185">Reference proteome</keyword>
<evidence type="ECO:0000313" key="4">
    <source>
        <dbReference type="Proteomes" id="UP001497623"/>
    </source>
</evidence>
<proteinExistence type="predicted"/>
<dbReference type="Gene3D" id="1.10.1410.10">
    <property type="match status" value="1"/>
</dbReference>
<dbReference type="SUPFAM" id="SSF81301">
    <property type="entry name" value="Nucleotidyltransferase"/>
    <property type="match status" value="1"/>
</dbReference>
<dbReference type="PANTHER" id="PTHR12271:SF133">
    <property type="entry name" value="POLY(A) RNA POLYMERASE, MITOCHONDRIAL"/>
    <property type="match status" value="1"/>
</dbReference>
<dbReference type="PANTHER" id="PTHR12271">
    <property type="entry name" value="POLY A POLYMERASE CID PAP -RELATED"/>
    <property type="match status" value="1"/>
</dbReference>
<gene>
    <name evidence="3" type="ORF">MNOR_LOCUS20471</name>
</gene>